<proteinExistence type="inferred from homology"/>
<evidence type="ECO:0000256" key="1">
    <source>
        <dbReference type="ARBA" id="ARBA00004141"/>
    </source>
</evidence>
<dbReference type="InterPro" id="IPR001873">
    <property type="entry name" value="ENaC"/>
</dbReference>
<evidence type="ECO:0000256" key="3">
    <source>
        <dbReference type="ARBA" id="ARBA00022448"/>
    </source>
</evidence>
<keyword evidence="4 12" id="KW-0894">Sodium channel</keyword>
<evidence type="ECO:0000256" key="8">
    <source>
        <dbReference type="ARBA" id="ARBA00023065"/>
    </source>
</evidence>
<dbReference type="Proteomes" id="UP001153620">
    <property type="component" value="Chromosome 2"/>
</dbReference>
<protein>
    <submittedName>
        <fullName evidence="14">Uncharacterized protein</fullName>
    </submittedName>
</protein>
<evidence type="ECO:0000313" key="15">
    <source>
        <dbReference type="Proteomes" id="UP001153620"/>
    </source>
</evidence>
<dbReference type="OrthoDB" id="5874059at2759"/>
<keyword evidence="9 13" id="KW-0472">Membrane</keyword>
<keyword evidence="5 12" id="KW-0812">Transmembrane</keyword>
<dbReference type="PANTHER" id="PTHR11690">
    <property type="entry name" value="AMILORIDE-SENSITIVE SODIUM CHANNEL-RELATED"/>
    <property type="match status" value="1"/>
</dbReference>
<evidence type="ECO:0000256" key="10">
    <source>
        <dbReference type="ARBA" id="ARBA00023201"/>
    </source>
</evidence>
<comment type="similarity">
    <text evidence="2 12">Belongs to the amiloride-sensitive sodium channel (TC 1.A.6) family.</text>
</comment>
<keyword evidence="15" id="KW-1185">Reference proteome</keyword>
<evidence type="ECO:0000256" key="7">
    <source>
        <dbReference type="ARBA" id="ARBA00023053"/>
    </source>
</evidence>
<reference evidence="14" key="1">
    <citation type="submission" date="2022-01" db="EMBL/GenBank/DDBJ databases">
        <authorList>
            <person name="King R."/>
        </authorList>
    </citation>
    <scope>NUCLEOTIDE SEQUENCE</scope>
</reference>
<evidence type="ECO:0000313" key="14">
    <source>
        <dbReference type="EMBL" id="CAG9803195.1"/>
    </source>
</evidence>
<feature type="transmembrane region" description="Helical" evidence="13">
    <location>
        <begin position="481"/>
        <end position="514"/>
    </location>
</feature>
<evidence type="ECO:0000256" key="12">
    <source>
        <dbReference type="RuleBase" id="RU000679"/>
    </source>
</evidence>
<reference evidence="14" key="2">
    <citation type="submission" date="2022-10" db="EMBL/GenBank/DDBJ databases">
        <authorList>
            <consortium name="ENA_rothamsted_submissions"/>
            <consortium name="culmorum"/>
            <person name="King R."/>
        </authorList>
    </citation>
    <scope>NUCLEOTIDE SEQUENCE</scope>
</reference>
<evidence type="ECO:0000256" key="5">
    <source>
        <dbReference type="ARBA" id="ARBA00022692"/>
    </source>
</evidence>
<dbReference type="GO" id="GO:0005886">
    <property type="term" value="C:plasma membrane"/>
    <property type="evidence" value="ECO:0007669"/>
    <property type="project" value="TreeGrafter"/>
</dbReference>
<gene>
    <name evidence="14" type="ORF">CHIRRI_LOCUS6096</name>
</gene>
<evidence type="ECO:0000256" key="6">
    <source>
        <dbReference type="ARBA" id="ARBA00022989"/>
    </source>
</evidence>
<keyword evidence="7" id="KW-0915">Sodium</keyword>
<accession>A0A9N9WP09</accession>
<keyword evidence="10 12" id="KW-0739">Sodium transport</keyword>
<keyword evidence="11 12" id="KW-0407">Ion channel</keyword>
<sequence length="584" mass="67556">MYSQSEFKQLPFQPRFDYGRSLGQLRKSRKLKKKLEPEVIIKHESDEDDPNDKQPFITKWLCNFCENTSIHGVKYLGQTELHWSERFNPSTIGGIFHISLELSNKFSSSPLSTVVESTIYPVSEIPYPAVTFCPANRLSMQRCKEAESVFLPDASEDSLKIFRLLLDSMNNIEFGALDEFEEDIFDYSSPDLLALNLTDLYEFTMLTCEEVFTGKCWWRNRYYNCCDDFFELQKSEYGVCFSFNSAVHDVGFSKSENESIHYPLRTSNYGEWSGLRIDLSTRTDISLPHEVNGIRLLINHPKQWPNSASFVPAGSATYITIKPTFSYTTEDVRRLHPDQRQCLNDDESKSAMTLPGLKYLQMNCISECRQRYMEKYCNCSVSLFFPLGKIRDCNFDDLKCLYEFNDVFNYEKPSSNNPYFDNDSEGMQCPCLPECHRIDYSIEITSNILSVSDNMTIDLHYQSANIVKYRTDVTFGWLDLMVAFGGIAGLFLGCSLLSGVEIIYYVIIITFISLKKGKKHFNKIVEINSRQYHTQHVQNANRHPKTIRRKVDDVQVRTIKVISLSDVDKNVKEDVKSNTKKTRY</sequence>
<dbReference type="Pfam" id="PF00858">
    <property type="entry name" value="ASC"/>
    <property type="match status" value="1"/>
</dbReference>
<evidence type="ECO:0000256" key="13">
    <source>
        <dbReference type="SAM" id="Phobius"/>
    </source>
</evidence>
<evidence type="ECO:0000256" key="9">
    <source>
        <dbReference type="ARBA" id="ARBA00023136"/>
    </source>
</evidence>
<evidence type="ECO:0000256" key="2">
    <source>
        <dbReference type="ARBA" id="ARBA00007193"/>
    </source>
</evidence>
<keyword evidence="6 13" id="KW-1133">Transmembrane helix</keyword>
<name>A0A9N9WP09_9DIPT</name>
<dbReference type="Gene3D" id="2.60.470.10">
    <property type="entry name" value="Acid-sensing ion channels like domains"/>
    <property type="match status" value="1"/>
</dbReference>
<dbReference type="PRINTS" id="PR01078">
    <property type="entry name" value="AMINACHANNEL"/>
</dbReference>
<organism evidence="14 15">
    <name type="scientific">Chironomus riparius</name>
    <dbReference type="NCBI Taxonomy" id="315576"/>
    <lineage>
        <taxon>Eukaryota</taxon>
        <taxon>Metazoa</taxon>
        <taxon>Ecdysozoa</taxon>
        <taxon>Arthropoda</taxon>
        <taxon>Hexapoda</taxon>
        <taxon>Insecta</taxon>
        <taxon>Pterygota</taxon>
        <taxon>Neoptera</taxon>
        <taxon>Endopterygota</taxon>
        <taxon>Diptera</taxon>
        <taxon>Nematocera</taxon>
        <taxon>Chironomoidea</taxon>
        <taxon>Chironomidae</taxon>
        <taxon>Chironominae</taxon>
        <taxon>Chironomus</taxon>
    </lineage>
</organism>
<comment type="subcellular location">
    <subcellularLocation>
        <location evidence="1">Membrane</location>
        <topology evidence="1">Multi-pass membrane protein</topology>
    </subcellularLocation>
</comment>
<evidence type="ECO:0000256" key="4">
    <source>
        <dbReference type="ARBA" id="ARBA00022461"/>
    </source>
</evidence>
<dbReference type="Gene3D" id="1.10.287.770">
    <property type="entry name" value="YojJ-like"/>
    <property type="match status" value="1"/>
</dbReference>
<evidence type="ECO:0000256" key="11">
    <source>
        <dbReference type="ARBA" id="ARBA00023303"/>
    </source>
</evidence>
<dbReference type="PANTHER" id="PTHR11690:SF288">
    <property type="entry name" value="AMILORIDE-SENSITIVE NA+ CHANNEL-RELATED"/>
    <property type="match status" value="1"/>
</dbReference>
<keyword evidence="8 12" id="KW-0406">Ion transport</keyword>
<dbReference type="GO" id="GO:0015280">
    <property type="term" value="F:ligand-gated sodium channel activity"/>
    <property type="evidence" value="ECO:0007669"/>
    <property type="project" value="TreeGrafter"/>
</dbReference>
<dbReference type="AlphaFoldDB" id="A0A9N9WP09"/>
<keyword evidence="3 12" id="KW-0813">Transport</keyword>
<dbReference type="EMBL" id="OU895878">
    <property type="protein sequence ID" value="CAG9803195.1"/>
    <property type="molecule type" value="Genomic_DNA"/>
</dbReference>